<name>X1CCE1_9ZZZZ</name>
<evidence type="ECO:0000256" key="1">
    <source>
        <dbReference type="SAM" id="MobiDB-lite"/>
    </source>
</evidence>
<proteinExistence type="predicted"/>
<feature type="compositionally biased region" description="Basic and acidic residues" evidence="1">
    <location>
        <begin position="1"/>
        <end position="17"/>
    </location>
</feature>
<organism evidence="2">
    <name type="scientific">marine sediment metagenome</name>
    <dbReference type="NCBI Taxonomy" id="412755"/>
    <lineage>
        <taxon>unclassified sequences</taxon>
        <taxon>metagenomes</taxon>
        <taxon>ecological metagenomes</taxon>
    </lineage>
</organism>
<evidence type="ECO:0000313" key="2">
    <source>
        <dbReference type="EMBL" id="GAG90872.1"/>
    </source>
</evidence>
<comment type="caution">
    <text evidence="2">The sequence shown here is derived from an EMBL/GenBank/DDBJ whole genome shotgun (WGS) entry which is preliminary data.</text>
</comment>
<feature type="region of interest" description="Disordered" evidence="1">
    <location>
        <begin position="1"/>
        <end position="38"/>
    </location>
</feature>
<sequence length="38" mass="4515">RRENLQKRKGTLPEDKMNTNSNQDNWPEPKKFVPYTPG</sequence>
<protein>
    <submittedName>
        <fullName evidence="2">Uncharacterized protein</fullName>
    </submittedName>
</protein>
<dbReference type="AlphaFoldDB" id="X1CCE1"/>
<gene>
    <name evidence="2" type="ORF">S01H4_48268</name>
</gene>
<reference evidence="2" key="1">
    <citation type="journal article" date="2014" name="Front. Microbiol.">
        <title>High frequency of phylogenetically diverse reductive dehalogenase-homologous genes in deep subseafloor sedimentary metagenomes.</title>
        <authorList>
            <person name="Kawai M."/>
            <person name="Futagami T."/>
            <person name="Toyoda A."/>
            <person name="Takaki Y."/>
            <person name="Nishi S."/>
            <person name="Hori S."/>
            <person name="Arai W."/>
            <person name="Tsubouchi T."/>
            <person name="Morono Y."/>
            <person name="Uchiyama I."/>
            <person name="Ito T."/>
            <person name="Fujiyama A."/>
            <person name="Inagaki F."/>
            <person name="Takami H."/>
        </authorList>
    </citation>
    <scope>NUCLEOTIDE SEQUENCE</scope>
    <source>
        <strain evidence="2">Expedition CK06-06</strain>
    </source>
</reference>
<accession>X1CCE1</accession>
<dbReference type="EMBL" id="BART01027191">
    <property type="protein sequence ID" value="GAG90872.1"/>
    <property type="molecule type" value="Genomic_DNA"/>
</dbReference>
<feature type="non-terminal residue" evidence="2">
    <location>
        <position position="1"/>
    </location>
</feature>